<proteinExistence type="predicted"/>
<dbReference type="EMBL" id="LT594630">
    <property type="protein sequence ID" value="SCN12995.1"/>
    <property type="molecule type" value="Genomic_DNA"/>
</dbReference>
<dbReference type="Pfam" id="PF12319">
    <property type="entry name" value="TryThrA_C"/>
    <property type="match status" value="1"/>
</dbReference>
<accession>A0A1A8X3L6</accession>
<reference evidence="3" key="1">
    <citation type="submission" date="2016-05" db="EMBL/GenBank/DDBJ databases">
        <authorList>
            <person name="Lavstsen T."/>
            <person name="Jespersen J.S."/>
        </authorList>
    </citation>
    <scope>NUCLEOTIDE SEQUENCE [LARGE SCALE GENOMIC DNA]</scope>
</reference>
<feature type="signal peptide" evidence="1">
    <location>
        <begin position="1"/>
        <end position="20"/>
    </location>
</feature>
<evidence type="ECO:0000313" key="6">
    <source>
        <dbReference type="Proteomes" id="UP000219813"/>
    </source>
</evidence>
<dbReference type="InterPro" id="IPR022089">
    <property type="entry name" value="Plasmodium-antigen_C"/>
</dbReference>
<dbReference type="GeneID" id="39869099"/>
<dbReference type="RefSeq" id="XP_028861891.1">
    <property type="nucleotide sequence ID" value="XM_029005287.1"/>
</dbReference>
<evidence type="ECO:0000313" key="4">
    <source>
        <dbReference type="EMBL" id="SCN12995.1"/>
    </source>
</evidence>
<dbReference type="EMBL" id="FLQW01005102">
    <property type="protein sequence ID" value="SBS98347.1"/>
    <property type="molecule type" value="Genomic_DNA"/>
</dbReference>
<gene>
    <name evidence="4" type="primary">PmUG01_09057100</name>
    <name evidence="3" type="ORF">PMALA_063270</name>
    <name evidence="4" type="ORF">PMUG01_09057100</name>
</gene>
<reference evidence="5" key="2">
    <citation type="submission" date="2016-05" db="EMBL/GenBank/DDBJ databases">
        <authorList>
            <person name="Naeem Raeece"/>
        </authorList>
    </citation>
    <scope>NUCLEOTIDE SEQUENCE [LARGE SCALE GENOMIC DNA]</scope>
</reference>
<name>A0A1A8X3L6_PLAMA</name>
<sequence length="299" mass="37075">MKPIFLCSLASFAMFKLSSSCTPCNCDGILTGKTVPPLCKFYQHRDEIPKIYLKKKIEEFQASENIENYEWKKWFSKEKKNILNSFKNKAKEWNKYINKEFDNFLENLEKKWMHYNPNMHEEYGTYVLEVSSDWSDEKWTKWFKLYASNHLKEHYEEWFNKVVTDYHVMMTDKLNAYSMIKKNEYESRYKNSNESAYWMRWLENQRKLADPDYYIKENKFRLWKQRKQKQYEEWTKLINYVNGKYVSYNNPDLKQWCEENDTFFKGWLVSFFKRWVTNKQWTVWLREKKKYEKRMNTST</sequence>
<feature type="chain" id="PRO_5015059758" evidence="1">
    <location>
        <begin position="21"/>
        <end position="299"/>
    </location>
</feature>
<dbReference type="Proteomes" id="UP000219813">
    <property type="component" value="Chromosome 9"/>
</dbReference>
<dbReference type="Proteomes" id="UP000078597">
    <property type="component" value="Unassembled WGS sequence"/>
</dbReference>
<protein>
    <submittedName>
        <fullName evidence="3">Tryptophan-rich antigen, putative</fullName>
    </submittedName>
    <submittedName>
        <fullName evidence="4">Tryptophan-rich protein</fullName>
    </submittedName>
</protein>
<dbReference type="OrthoDB" id="381601at2759"/>
<reference evidence="4 6" key="3">
    <citation type="submission" date="2016-06" db="EMBL/GenBank/DDBJ databases">
        <authorList>
            <consortium name="Pathogen Informatics"/>
        </authorList>
    </citation>
    <scope>NUCLEOTIDE SEQUENCE [LARGE SCALE GENOMIC DNA]</scope>
</reference>
<dbReference type="KEGG" id="pmal:PMUG01_09057100"/>
<evidence type="ECO:0000259" key="2">
    <source>
        <dbReference type="Pfam" id="PF12319"/>
    </source>
</evidence>
<keyword evidence="6" id="KW-1185">Reference proteome</keyword>
<organism evidence="3 5">
    <name type="scientific">Plasmodium malariae</name>
    <dbReference type="NCBI Taxonomy" id="5858"/>
    <lineage>
        <taxon>Eukaryota</taxon>
        <taxon>Sar</taxon>
        <taxon>Alveolata</taxon>
        <taxon>Apicomplexa</taxon>
        <taxon>Aconoidasida</taxon>
        <taxon>Haemosporida</taxon>
        <taxon>Plasmodiidae</taxon>
        <taxon>Plasmodium</taxon>
        <taxon>Plasmodium (Plasmodium)</taxon>
    </lineage>
</organism>
<evidence type="ECO:0000313" key="5">
    <source>
        <dbReference type="Proteomes" id="UP000078597"/>
    </source>
</evidence>
<dbReference type="VEuPathDB" id="PlasmoDB:PmUG01_09057100"/>
<keyword evidence="1" id="KW-0732">Signal</keyword>
<evidence type="ECO:0000256" key="1">
    <source>
        <dbReference type="SAM" id="SignalP"/>
    </source>
</evidence>
<dbReference type="AlphaFoldDB" id="A0A1A8X3L6"/>
<evidence type="ECO:0000313" key="3">
    <source>
        <dbReference type="EMBL" id="SBS98347.1"/>
    </source>
</evidence>
<feature type="domain" description="Tryptophan/threonine-rich plasmodium antigen C-terminal" evidence="2">
    <location>
        <begin position="70"/>
        <end position="284"/>
    </location>
</feature>